<feature type="domain" description="DUF4515" evidence="4">
    <location>
        <begin position="86"/>
        <end position="267"/>
    </location>
</feature>
<protein>
    <recommendedName>
        <fullName evidence="4">DUF4515 domain-containing protein</fullName>
    </recommendedName>
</protein>
<feature type="region of interest" description="Disordered" evidence="3">
    <location>
        <begin position="308"/>
        <end position="427"/>
    </location>
</feature>
<keyword evidence="6" id="KW-1185">Reference proteome</keyword>
<evidence type="ECO:0000259" key="4">
    <source>
        <dbReference type="Pfam" id="PF14988"/>
    </source>
</evidence>
<accession>A0A8C5WL74</accession>
<feature type="coiled-coil region" evidence="2">
    <location>
        <begin position="111"/>
        <end position="138"/>
    </location>
</feature>
<reference evidence="5" key="2">
    <citation type="submission" date="2025-09" db="UniProtKB">
        <authorList>
            <consortium name="Ensembl"/>
        </authorList>
    </citation>
    <scope>IDENTIFICATION</scope>
</reference>
<organism evidence="5 6">
    <name type="scientific">Leptobrachium leishanense</name>
    <name type="common">Leishan spiny toad</name>
    <dbReference type="NCBI Taxonomy" id="445787"/>
    <lineage>
        <taxon>Eukaryota</taxon>
        <taxon>Metazoa</taxon>
        <taxon>Chordata</taxon>
        <taxon>Craniata</taxon>
        <taxon>Vertebrata</taxon>
        <taxon>Euteleostomi</taxon>
        <taxon>Amphibia</taxon>
        <taxon>Batrachia</taxon>
        <taxon>Anura</taxon>
        <taxon>Pelobatoidea</taxon>
        <taxon>Megophryidae</taxon>
        <taxon>Leptobrachium</taxon>
    </lineage>
</organism>
<evidence type="ECO:0000256" key="3">
    <source>
        <dbReference type="SAM" id="MobiDB-lite"/>
    </source>
</evidence>
<evidence type="ECO:0000256" key="2">
    <source>
        <dbReference type="SAM" id="Coils"/>
    </source>
</evidence>
<dbReference type="OrthoDB" id="2129492at2759"/>
<keyword evidence="1 2" id="KW-0175">Coiled coil</keyword>
<sequence length="452" mass="52245">MALSDKQTPDSRTLSPKAPEALDEPRTNGAMLGSKTWHDPTNQKPLESKHREISGEIQSLTRAASRLKQQNRYLTAEADTTQCNINQYMVYLSHRTERRHNAIITLNDYNHQKLQTIQREKEEAIRAMQEREAQLRTEILGKEHALSTVFRELEELRPFREIQAEYLTRIVELKSELTKRRALYSEKETMVTRIFYQDLESRCKEYAEEVAQFYKRATTKADLALQAHVQWAKQENAKFRTWLLCLVWHLDKLNEKKRKLQRHNQVLLWDVQGQKAIPHIAHHQRHAGCLRQVKGENKVNQQKVWLDNSQCTDRMRPEEPQTNGVTKYPQCTPQPQPETPQTNGGAKCPHRMPQPQPETSQTNRGAKCPHRTPQPQPETPQTNGGAKCPHRMPQPQPKTPQTNGGAKCQQCTSKPEQIPSIRDPELHRLHTMETLTLALGGHKKEGNNQPMQ</sequence>
<name>A0A8C5WL74_9ANUR</name>
<evidence type="ECO:0000256" key="1">
    <source>
        <dbReference type="ARBA" id="ARBA00023054"/>
    </source>
</evidence>
<dbReference type="GeneTree" id="ENSGT00960000187089"/>
<dbReference type="Proteomes" id="UP000694569">
    <property type="component" value="Unplaced"/>
</dbReference>
<dbReference type="PANTHER" id="PTHR14845:SF0">
    <property type="entry name" value="DUF4515 DOMAIN-CONTAINING PROTEIN"/>
    <property type="match status" value="1"/>
</dbReference>
<dbReference type="Pfam" id="PF14988">
    <property type="entry name" value="DUF4515"/>
    <property type="match status" value="1"/>
</dbReference>
<feature type="coiled-coil region" evidence="2">
    <location>
        <begin position="50"/>
        <end position="77"/>
    </location>
</feature>
<evidence type="ECO:0000313" key="6">
    <source>
        <dbReference type="Proteomes" id="UP000694569"/>
    </source>
</evidence>
<reference evidence="5" key="1">
    <citation type="submission" date="2025-08" db="UniProtKB">
        <authorList>
            <consortium name="Ensembl"/>
        </authorList>
    </citation>
    <scope>IDENTIFICATION</scope>
</reference>
<dbReference type="AlphaFoldDB" id="A0A8C5WL74"/>
<proteinExistence type="predicted"/>
<feature type="region of interest" description="Disordered" evidence="3">
    <location>
        <begin position="1"/>
        <end position="49"/>
    </location>
</feature>
<feature type="compositionally biased region" description="Polar residues" evidence="3">
    <location>
        <begin position="399"/>
        <end position="415"/>
    </location>
</feature>
<evidence type="ECO:0000313" key="5">
    <source>
        <dbReference type="Ensembl" id="ENSLLEP00000046608.1"/>
    </source>
</evidence>
<dbReference type="PANTHER" id="PTHR14845">
    <property type="entry name" value="COILED-COIL DOMAIN-CONTAINING 166"/>
    <property type="match status" value="1"/>
</dbReference>
<dbReference type="Ensembl" id="ENSLLET00000048449.1">
    <property type="protein sequence ID" value="ENSLLEP00000046608.1"/>
    <property type="gene ID" value="ENSLLEG00000029527.1"/>
</dbReference>
<dbReference type="InterPro" id="IPR032777">
    <property type="entry name" value="DUF4515"/>
</dbReference>